<name>A0A840PIG6_9ACTN</name>
<proteinExistence type="predicted"/>
<dbReference type="RefSeq" id="WP_185054497.1">
    <property type="nucleotide sequence ID" value="NZ_BAABIX010000038.1"/>
</dbReference>
<dbReference type="EMBL" id="JACHGN010000019">
    <property type="protein sequence ID" value="MBB5137591.1"/>
    <property type="molecule type" value="Genomic_DNA"/>
</dbReference>
<keyword evidence="2" id="KW-1185">Reference proteome</keyword>
<organism evidence="1 2">
    <name type="scientific">Thermocatellispora tengchongensis</name>
    <dbReference type="NCBI Taxonomy" id="1073253"/>
    <lineage>
        <taxon>Bacteria</taxon>
        <taxon>Bacillati</taxon>
        <taxon>Actinomycetota</taxon>
        <taxon>Actinomycetes</taxon>
        <taxon>Streptosporangiales</taxon>
        <taxon>Streptosporangiaceae</taxon>
        <taxon>Thermocatellispora</taxon>
    </lineage>
</organism>
<accession>A0A840PIG6</accession>
<gene>
    <name evidence="1" type="ORF">HNP84_007343</name>
</gene>
<comment type="caution">
    <text evidence="1">The sequence shown here is derived from an EMBL/GenBank/DDBJ whole genome shotgun (WGS) entry which is preliminary data.</text>
</comment>
<evidence type="ECO:0000313" key="2">
    <source>
        <dbReference type="Proteomes" id="UP000578449"/>
    </source>
</evidence>
<reference evidence="1 2" key="1">
    <citation type="submission" date="2020-08" db="EMBL/GenBank/DDBJ databases">
        <title>Genomic Encyclopedia of Type Strains, Phase IV (KMG-IV): sequencing the most valuable type-strain genomes for metagenomic binning, comparative biology and taxonomic classification.</title>
        <authorList>
            <person name="Goeker M."/>
        </authorList>
    </citation>
    <scope>NUCLEOTIDE SEQUENCE [LARGE SCALE GENOMIC DNA]</scope>
    <source>
        <strain evidence="1 2">DSM 45615</strain>
    </source>
</reference>
<evidence type="ECO:0000313" key="1">
    <source>
        <dbReference type="EMBL" id="MBB5137591.1"/>
    </source>
</evidence>
<dbReference type="Proteomes" id="UP000578449">
    <property type="component" value="Unassembled WGS sequence"/>
</dbReference>
<protein>
    <submittedName>
        <fullName evidence="1">Uncharacterized protein</fullName>
    </submittedName>
</protein>
<sequence>MNTADRPLPPPPSGASACSFGDRNGAVGWRWFRVARTWKAVCHRHTGGPHCLAAGDFVPDTTETERQDA</sequence>
<dbReference type="AlphaFoldDB" id="A0A840PIG6"/>
<dbReference type="PROSITE" id="PS51257">
    <property type="entry name" value="PROKAR_LIPOPROTEIN"/>
    <property type="match status" value="1"/>
</dbReference>